<proteinExistence type="predicted"/>
<sequence length="1155" mass="124301">MRSLINGIYAENQRKAAEVQAAIAAPFLSAFPNFVPGSYPEPSDWPFWAENEQVHQRLKPFLTAILGREKTKRTAHARQLQEQYADLYAKWRKRVDKLDRQREAKHRTSANGASRFGSPGSAGSSSTNLAAAGTAAGAQFGSTFHRRRHGSGPSNPAVDEFGFSTGPLFTASATLAPAHEGGGRADDLFTSDAVHSEAELQAIIERLQYDDARNPDFRSQRTAAIIPDMVVDEKERAMLRFDNCSHKVEDPIAFYHVRMPEPGSSDYRRVAYGNNADADHYWTQAEVSAFVAAYLAHPKQFGKIASYIPHKSMNDCVLFYYRNKKPLRLKALEAKSSKRARRSRQASSSSGGGRKRKERAKERRERRAREEREKMAMEAAAECAPIDFAVDTVCSTPLDDGLGSNARNSALPSDDETTNADASDILEQRTRSNALLRSIIAANRQRKGVTSASASASASTNPLDARGSLGISVQAAVLARSPPSPLPPRSPSAVDTDAVAASAHSHEQVAQPEALVSPASPPRRADMNAEKSLTSPQTERALLMSSPPSVPASLALSTQADSAASGKAGHQQPQPMEADEDPEDLEDGDDDDDNDDDNDDDDDADNDNDDDDDNEDDEEEGELVEDSRWEPHQSRTSRAKTQRELSELNAYAMGGSIVRTRRTRELDEDPQSTPTTDDEDTALYMRAAAAEAVPTDMMDVAVEEEEIVEASGVVADRSHAMLLLPPSAPPHVISRKSSSRFGATLTTIVDSSATGAAAAAVTAAAGDAAKRPDVRPRSLSPVRSSAEQSPPKESALDRFVTEEPSVLQRAISSYETLQMCGNGVPPGSSLAEAKTAGIAERIPSLNFVAAHRATSGQTSTSAPLLDTLIDELGGPEDKVLVGAAVWAREDRLRVLRAFCKFGDDFPQVASLMPTKTMPQCRYFYFHYRTPGGKMVSEVLSIASDSRTGTSLTSKPLASASSALASIPLMLPNAHASAKQKTAKAKSTSSRAPPVLQPLVLPPSSSDSKTEHAAKRQRITAAAEQRTHQQPHPVRSTVNSDDDDDDDDDDETPLAAQLAEVLAAQGAGDAALLAASRRSSPTLLASAGLPASRATSVSSRPLSAVAHQHATQSQQQQQQQQQRRRMSDIAQVRPELIGAQSQTVSSLVLPSKPISK</sequence>
<keyword evidence="1" id="KW-0238">DNA-binding</keyword>
<accession>A0ACC1JDJ0</accession>
<evidence type="ECO:0000313" key="2">
    <source>
        <dbReference type="Proteomes" id="UP001150603"/>
    </source>
</evidence>
<organism evidence="1 2">
    <name type="scientific">Linderina macrospora</name>
    <dbReference type="NCBI Taxonomy" id="4868"/>
    <lineage>
        <taxon>Eukaryota</taxon>
        <taxon>Fungi</taxon>
        <taxon>Fungi incertae sedis</taxon>
        <taxon>Zoopagomycota</taxon>
        <taxon>Kickxellomycotina</taxon>
        <taxon>Kickxellomycetes</taxon>
        <taxon>Kickxellales</taxon>
        <taxon>Kickxellaceae</taxon>
        <taxon>Linderina</taxon>
    </lineage>
</organism>
<name>A0ACC1JDJ0_9FUNG</name>
<keyword evidence="2" id="KW-1185">Reference proteome</keyword>
<evidence type="ECO:0000313" key="1">
    <source>
        <dbReference type="EMBL" id="KAJ1948423.1"/>
    </source>
</evidence>
<reference evidence="1" key="1">
    <citation type="submission" date="2022-07" db="EMBL/GenBank/DDBJ databases">
        <title>Phylogenomic reconstructions and comparative analyses of Kickxellomycotina fungi.</title>
        <authorList>
            <person name="Reynolds N.K."/>
            <person name="Stajich J.E."/>
            <person name="Barry K."/>
            <person name="Grigoriev I.V."/>
            <person name="Crous P."/>
            <person name="Smith M.E."/>
        </authorList>
    </citation>
    <scope>NUCLEOTIDE SEQUENCE</scope>
    <source>
        <strain evidence="1">NRRL 5244</strain>
    </source>
</reference>
<dbReference type="Proteomes" id="UP001150603">
    <property type="component" value="Unassembled WGS sequence"/>
</dbReference>
<comment type="caution">
    <text evidence="1">The sequence shown here is derived from an EMBL/GenBank/DDBJ whole genome shotgun (WGS) entry which is preliminary data.</text>
</comment>
<feature type="non-terminal residue" evidence="1">
    <location>
        <position position="1155"/>
    </location>
</feature>
<protein>
    <submittedName>
        <fullName evidence="1">DNA-binding protein snt1</fullName>
    </submittedName>
</protein>
<dbReference type="EMBL" id="JANBPW010000740">
    <property type="protein sequence ID" value="KAJ1948423.1"/>
    <property type="molecule type" value="Genomic_DNA"/>
</dbReference>
<gene>
    <name evidence="1" type="primary">SNT1</name>
    <name evidence="1" type="ORF">FBU59_001602</name>
</gene>